<dbReference type="Pfam" id="PF09296">
    <property type="entry name" value="NUDIX-like"/>
    <property type="match status" value="1"/>
</dbReference>
<keyword evidence="5" id="KW-0479">Metal-binding</keyword>
<sequence length="450" mass="49564">MSSQPANPEPAPDFDSMLSRKFGKETANYFSGSPLNRVGFLRGDHQFLTQALKHPSTSFLLCNELQPLVNTSQASDRLAWLKFADIKRVVGENPYKSSEDEMLNMYDSRSYVPQLIFLGIDEKRKEDGLRYQGKNVYTGAPHFAVDVTPKASVKEECEKLIKDVQGRGLDFAKGRVMGLIASDAAIYAEARQLLDWNARNPFCAQCGQPTLSVNGGFKRTCPPKDLARTNSKSSSGVTNALSNVPEGPTDETARPPCATRKGVSNLSFPRTDPTVIMAVVNHAGDKILLGRSKRFPPYWYSTLAGFAEPAESIEEAVRREVYEEAGILVGRVVIHSTQPWPYPANLMIGAVGQSIPEGEVIDLGNDPELEDAKWYSFEEDPRDAALLELGQAVLVADTPVKIYPALLDRVEDILLADETGALGLRRSCRLAIRWCDDADSQVGFHGVREP</sequence>
<comment type="similarity">
    <text evidence="3">Belongs to the Nudix hydrolase family. NudC subfamily.</text>
</comment>
<feature type="domain" description="Nudix hydrolase" evidence="11">
    <location>
        <begin position="269"/>
        <end position="408"/>
    </location>
</feature>
<evidence type="ECO:0000256" key="4">
    <source>
        <dbReference type="ARBA" id="ARBA00012381"/>
    </source>
</evidence>
<dbReference type="Gene3D" id="3.90.79.20">
    <property type="match status" value="1"/>
</dbReference>
<dbReference type="InterPro" id="IPR049734">
    <property type="entry name" value="NudC-like_C"/>
</dbReference>
<gene>
    <name evidence="12" type="ORF">D0859_14301</name>
</gene>
<dbReference type="InterPro" id="IPR050241">
    <property type="entry name" value="NAD-cap_RNA_hydrolase_NudC"/>
</dbReference>
<keyword evidence="8" id="KW-0520">NAD</keyword>
<dbReference type="Proteomes" id="UP000281677">
    <property type="component" value="Unassembled WGS sequence"/>
</dbReference>
<dbReference type="Pfam" id="PF09297">
    <property type="entry name" value="Zn_ribbon_NUD"/>
    <property type="match status" value="1"/>
</dbReference>
<evidence type="ECO:0000256" key="9">
    <source>
        <dbReference type="ARBA" id="ARBA00023679"/>
    </source>
</evidence>
<dbReference type="GO" id="GO:0005777">
    <property type="term" value="C:peroxisome"/>
    <property type="evidence" value="ECO:0007669"/>
    <property type="project" value="TreeGrafter"/>
</dbReference>
<dbReference type="EMBL" id="QWIT01000642">
    <property type="protein sequence ID" value="RMZ21686.1"/>
    <property type="molecule type" value="Genomic_DNA"/>
</dbReference>
<comment type="caution">
    <text evidence="12">The sequence shown here is derived from an EMBL/GenBank/DDBJ whole genome shotgun (WGS) entry which is preliminary data.</text>
</comment>
<keyword evidence="7" id="KW-0460">Magnesium</keyword>
<evidence type="ECO:0000256" key="6">
    <source>
        <dbReference type="ARBA" id="ARBA00022801"/>
    </source>
</evidence>
<dbReference type="InterPro" id="IPR020084">
    <property type="entry name" value="NUDIX_hydrolase_CS"/>
</dbReference>
<evidence type="ECO:0000313" key="13">
    <source>
        <dbReference type="Proteomes" id="UP000281677"/>
    </source>
</evidence>
<dbReference type="InterPro" id="IPR015376">
    <property type="entry name" value="Znr_NADH_PPase"/>
</dbReference>
<dbReference type="PANTHER" id="PTHR42904:SF6">
    <property type="entry name" value="NAD-CAPPED RNA HYDROLASE NUDT12"/>
    <property type="match status" value="1"/>
</dbReference>
<evidence type="ECO:0000256" key="2">
    <source>
        <dbReference type="ARBA" id="ARBA00001947"/>
    </source>
</evidence>
<evidence type="ECO:0000256" key="10">
    <source>
        <dbReference type="SAM" id="MobiDB-lite"/>
    </source>
</evidence>
<feature type="compositionally biased region" description="Polar residues" evidence="10">
    <location>
        <begin position="228"/>
        <end position="242"/>
    </location>
</feature>
<evidence type="ECO:0000259" key="11">
    <source>
        <dbReference type="PROSITE" id="PS51462"/>
    </source>
</evidence>
<comment type="cofactor">
    <cofactor evidence="1">
        <name>Mg(2+)</name>
        <dbReference type="ChEBI" id="CHEBI:18420"/>
    </cofactor>
</comment>
<evidence type="ECO:0000256" key="5">
    <source>
        <dbReference type="ARBA" id="ARBA00022723"/>
    </source>
</evidence>
<dbReference type="GO" id="GO:0019677">
    <property type="term" value="P:NAD+ catabolic process"/>
    <property type="evidence" value="ECO:0007669"/>
    <property type="project" value="TreeGrafter"/>
</dbReference>
<dbReference type="Gene3D" id="3.90.79.10">
    <property type="entry name" value="Nucleoside Triphosphate Pyrophosphohydrolase"/>
    <property type="match status" value="1"/>
</dbReference>
<name>A0A3M7I8P9_HORWE</name>
<dbReference type="VEuPathDB" id="FungiDB:BTJ68_03132"/>
<dbReference type="GO" id="GO:0046872">
    <property type="term" value="F:metal ion binding"/>
    <property type="evidence" value="ECO:0007669"/>
    <property type="project" value="UniProtKB-KW"/>
</dbReference>
<dbReference type="CDD" id="cd03429">
    <property type="entry name" value="NUDIX_NADH_pyrophosphatase_Nudt13"/>
    <property type="match status" value="1"/>
</dbReference>
<dbReference type="EC" id="3.6.1.22" evidence="4"/>
<dbReference type="PROSITE" id="PS51462">
    <property type="entry name" value="NUDIX"/>
    <property type="match status" value="1"/>
</dbReference>
<comment type="cofactor">
    <cofactor evidence="2">
        <name>Zn(2+)</name>
        <dbReference type="ChEBI" id="CHEBI:29105"/>
    </cofactor>
</comment>
<dbReference type="OrthoDB" id="10249612at2759"/>
<evidence type="ECO:0000256" key="8">
    <source>
        <dbReference type="ARBA" id="ARBA00023027"/>
    </source>
</evidence>
<reference evidence="12 13" key="1">
    <citation type="journal article" date="2018" name="BMC Genomics">
        <title>Genomic evidence for intraspecific hybridization in a clonal and extremely halotolerant yeast.</title>
        <authorList>
            <person name="Gostincar C."/>
            <person name="Stajich J.E."/>
            <person name="Zupancic J."/>
            <person name="Zalar P."/>
            <person name="Gunde-Cimerman N."/>
        </authorList>
    </citation>
    <scope>NUCLEOTIDE SEQUENCE [LARGE SCALE GENOMIC DNA]</scope>
    <source>
        <strain evidence="12 13">EXF-120</strain>
    </source>
</reference>
<dbReference type="PANTHER" id="PTHR42904">
    <property type="entry name" value="NUDIX HYDROLASE, NUDC SUBFAMILY"/>
    <property type="match status" value="1"/>
</dbReference>
<dbReference type="AlphaFoldDB" id="A0A3M7I8P9"/>
<evidence type="ECO:0000256" key="3">
    <source>
        <dbReference type="ARBA" id="ARBA00009595"/>
    </source>
</evidence>
<dbReference type="InterPro" id="IPR015797">
    <property type="entry name" value="NUDIX_hydrolase-like_dom_sf"/>
</dbReference>
<comment type="catalytic activity">
    <reaction evidence="9">
        <text>a 5'-end NAD(+)-phospho-ribonucleoside in mRNA + H2O = a 5'-end phospho-adenosine-phospho-ribonucleoside in mRNA + beta-nicotinamide D-ribonucleotide + 2 H(+)</text>
        <dbReference type="Rhea" id="RHEA:60876"/>
        <dbReference type="Rhea" id="RHEA-COMP:15698"/>
        <dbReference type="Rhea" id="RHEA-COMP:15719"/>
        <dbReference type="ChEBI" id="CHEBI:14649"/>
        <dbReference type="ChEBI" id="CHEBI:15377"/>
        <dbReference type="ChEBI" id="CHEBI:15378"/>
        <dbReference type="ChEBI" id="CHEBI:144029"/>
        <dbReference type="ChEBI" id="CHEBI:144051"/>
    </reaction>
    <physiologicalReaction direction="left-to-right" evidence="9">
        <dbReference type="Rhea" id="RHEA:60877"/>
    </physiologicalReaction>
</comment>
<dbReference type="GO" id="GO:0005829">
    <property type="term" value="C:cytosol"/>
    <property type="evidence" value="ECO:0007669"/>
    <property type="project" value="TreeGrafter"/>
</dbReference>
<dbReference type="GO" id="GO:0035529">
    <property type="term" value="F:NADH pyrophosphatase activity"/>
    <property type="evidence" value="ECO:0007669"/>
    <property type="project" value="TreeGrafter"/>
</dbReference>
<dbReference type="Pfam" id="PF00293">
    <property type="entry name" value="NUDIX"/>
    <property type="match status" value="1"/>
</dbReference>
<dbReference type="GO" id="GO:0006742">
    <property type="term" value="P:NADP+ catabolic process"/>
    <property type="evidence" value="ECO:0007669"/>
    <property type="project" value="TreeGrafter"/>
</dbReference>
<proteinExistence type="inferred from homology"/>
<keyword evidence="6" id="KW-0378">Hydrolase</keyword>
<dbReference type="InterPro" id="IPR000086">
    <property type="entry name" value="NUDIX_hydrolase_dom"/>
</dbReference>
<dbReference type="SUPFAM" id="SSF55811">
    <property type="entry name" value="Nudix"/>
    <property type="match status" value="1"/>
</dbReference>
<evidence type="ECO:0000256" key="1">
    <source>
        <dbReference type="ARBA" id="ARBA00001946"/>
    </source>
</evidence>
<organism evidence="12 13">
    <name type="scientific">Hortaea werneckii</name>
    <name type="common">Black yeast</name>
    <name type="synonym">Cladosporium werneckii</name>
    <dbReference type="NCBI Taxonomy" id="91943"/>
    <lineage>
        <taxon>Eukaryota</taxon>
        <taxon>Fungi</taxon>
        <taxon>Dikarya</taxon>
        <taxon>Ascomycota</taxon>
        <taxon>Pezizomycotina</taxon>
        <taxon>Dothideomycetes</taxon>
        <taxon>Dothideomycetidae</taxon>
        <taxon>Mycosphaerellales</taxon>
        <taxon>Teratosphaeriaceae</taxon>
        <taxon>Hortaea</taxon>
    </lineage>
</organism>
<feature type="region of interest" description="Disordered" evidence="10">
    <location>
        <begin position="224"/>
        <end position="265"/>
    </location>
</feature>
<evidence type="ECO:0000256" key="7">
    <source>
        <dbReference type="ARBA" id="ARBA00022842"/>
    </source>
</evidence>
<accession>A0A3M7I8P9</accession>
<dbReference type="InterPro" id="IPR015375">
    <property type="entry name" value="NADH_PPase-like_N"/>
</dbReference>
<protein>
    <recommendedName>
        <fullName evidence="4">NAD(+) diphosphatase</fullName>
        <ecNumber evidence="4">3.6.1.22</ecNumber>
    </recommendedName>
</protein>
<dbReference type="PROSITE" id="PS00893">
    <property type="entry name" value="NUDIX_BOX"/>
    <property type="match status" value="1"/>
</dbReference>
<evidence type="ECO:0000313" key="12">
    <source>
        <dbReference type="EMBL" id="RMZ21686.1"/>
    </source>
</evidence>